<comment type="caution">
    <text evidence="1">The sequence shown here is derived from an EMBL/GenBank/DDBJ whole genome shotgun (WGS) entry which is preliminary data.</text>
</comment>
<proteinExistence type="predicted"/>
<accession>A0A3A9JXL4</accession>
<name>A0A3A9JXL4_9PROT</name>
<keyword evidence="3" id="KW-1185">Reference proteome</keyword>
<dbReference type="OrthoDB" id="8479677at2"/>
<organism evidence="1 4">
    <name type="scientific">Teichococcus wenyumeiae</name>
    <dbReference type="NCBI Taxonomy" id="2478470"/>
    <lineage>
        <taxon>Bacteria</taxon>
        <taxon>Pseudomonadati</taxon>
        <taxon>Pseudomonadota</taxon>
        <taxon>Alphaproteobacteria</taxon>
        <taxon>Acetobacterales</taxon>
        <taxon>Roseomonadaceae</taxon>
        <taxon>Roseomonas</taxon>
    </lineage>
</organism>
<dbReference type="Proteomes" id="UP000278036">
    <property type="component" value="Unassembled WGS sequence"/>
</dbReference>
<dbReference type="EMBL" id="RAQU01000014">
    <property type="protein sequence ID" value="RKK05548.1"/>
    <property type="molecule type" value="Genomic_DNA"/>
</dbReference>
<dbReference type="EMBL" id="RFLX01000010">
    <property type="protein sequence ID" value="RMI20722.1"/>
    <property type="molecule type" value="Genomic_DNA"/>
</dbReference>
<protein>
    <recommendedName>
        <fullName evidence="5">EthD domain-containing protein</fullName>
    </recommendedName>
</protein>
<dbReference type="AlphaFoldDB" id="A0A3A9JXL4"/>
<reference evidence="1 4" key="1">
    <citation type="submission" date="2018-09" db="EMBL/GenBank/DDBJ databases">
        <title>Roseomonas sp. nov., isolated from feces of Tibetan antelopes in the Qinghai-Tibet plateau, China.</title>
        <authorList>
            <person name="Tian Z."/>
        </authorList>
    </citation>
    <scope>NUCLEOTIDE SEQUENCE [LARGE SCALE GENOMIC DNA]</scope>
    <source>
        <strain evidence="2 3">Z23</strain>
        <strain evidence="1 4">Z24</strain>
    </source>
</reference>
<dbReference type="RefSeq" id="WP_120637014.1">
    <property type="nucleotide sequence ID" value="NZ_RAQU01000014.1"/>
</dbReference>
<evidence type="ECO:0000313" key="3">
    <source>
        <dbReference type="Proteomes" id="UP000274097"/>
    </source>
</evidence>
<evidence type="ECO:0000313" key="4">
    <source>
        <dbReference type="Proteomes" id="UP000278036"/>
    </source>
</evidence>
<dbReference type="Proteomes" id="UP000274097">
    <property type="component" value="Unassembled WGS sequence"/>
</dbReference>
<evidence type="ECO:0008006" key="5">
    <source>
        <dbReference type="Google" id="ProtNLM"/>
    </source>
</evidence>
<dbReference type="InParanoid" id="A0A3A9JXL4"/>
<evidence type="ECO:0000313" key="2">
    <source>
        <dbReference type="EMBL" id="RMI20722.1"/>
    </source>
</evidence>
<sequence length="231" mass="25640">MAESIFYVVEVSLPDKDLPEFAEWYATVHAPHLFQAGFNNCTSYLAVSGGMSVVDIYQADDWSMFEAPAFERYRGIVFTEPYRPKVLAEVENTRTVYVHHARTPLPSRAPDAPLDADWITIWRFAGDEGSEARLAAWLEESGAAALGAAQVRLLHRGKDAPTGTSFRPPLALVLEWPDRPPEEQALLNALPDWLRADIDTAQGFTGCRLYPWANNPALKAEVARRVAAAGR</sequence>
<gene>
    <name evidence="1" type="ORF">D6Z83_03860</name>
    <name evidence="2" type="ORF">EBE87_14795</name>
</gene>
<evidence type="ECO:0000313" key="1">
    <source>
        <dbReference type="EMBL" id="RKK05548.1"/>
    </source>
</evidence>